<dbReference type="InterPro" id="IPR036894">
    <property type="entry name" value="YbaB-like_sf"/>
</dbReference>
<dbReference type="PATRIC" id="fig|400772.4.peg.2462"/>
<reference evidence="1 2" key="1">
    <citation type="submission" date="2015-02" db="EMBL/GenBank/DDBJ databases">
        <title>Draft genome sequences of ten Microbacterium spp. with emphasis on heavy metal contaminated environments.</title>
        <authorList>
            <person name="Corretto E."/>
        </authorList>
    </citation>
    <scope>NUCLEOTIDE SEQUENCE [LARGE SCALE GENOMIC DNA]</scope>
    <source>
        <strain evidence="1 2">DSM 18659</strain>
    </source>
</reference>
<name>A0A0F0LSJ6_9MICO</name>
<dbReference type="InterPro" id="IPR004401">
    <property type="entry name" value="YbaB/EbfC"/>
</dbReference>
<accession>A0A0F0LSJ6</accession>
<dbReference type="Pfam" id="PF02575">
    <property type="entry name" value="YbaB_DNA_bd"/>
    <property type="match status" value="1"/>
</dbReference>
<dbReference type="SUPFAM" id="SSF82607">
    <property type="entry name" value="YbaB-like"/>
    <property type="match status" value="1"/>
</dbReference>
<gene>
    <name evidence="1" type="ORF">RR49_02449</name>
</gene>
<dbReference type="STRING" id="400772.RR49_02449"/>
<dbReference type="AlphaFoldDB" id="A0A0F0LSJ6"/>
<protein>
    <recommendedName>
        <fullName evidence="3">Nucleoid-associated protein YbaB</fullName>
    </recommendedName>
</protein>
<sequence length="129" mass="12817">MSHETDSMTALDAALAAIDAQIAAARQAADAAARAEGDLRALRATATSPGREVSVTAGATGAIDRIEVQDAALDVDARSLSRLLTETAAQAQGLAAARAVERLAAVADVDSLTVTRTGPVHGDGPGSGA</sequence>
<dbReference type="OrthoDB" id="5072081at2"/>
<keyword evidence="2" id="KW-1185">Reference proteome</keyword>
<proteinExistence type="predicted"/>
<dbReference type="GO" id="GO:0003677">
    <property type="term" value="F:DNA binding"/>
    <property type="evidence" value="ECO:0007669"/>
    <property type="project" value="InterPro"/>
</dbReference>
<organism evidence="1 2">
    <name type="scientific">Microbacterium ginsengisoli</name>
    <dbReference type="NCBI Taxonomy" id="400772"/>
    <lineage>
        <taxon>Bacteria</taxon>
        <taxon>Bacillati</taxon>
        <taxon>Actinomycetota</taxon>
        <taxon>Actinomycetes</taxon>
        <taxon>Micrococcales</taxon>
        <taxon>Microbacteriaceae</taxon>
        <taxon>Microbacterium</taxon>
    </lineage>
</organism>
<dbReference type="Proteomes" id="UP000033451">
    <property type="component" value="Unassembled WGS sequence"/>
</dbReference>
<dbReference type="RefSeq" id="WP_045248364.1">
    <property type="nucleotide sequence ID" value="NZ_JYIY01000079.1"/>
</dbReference>
<evidence type="ECO:0008006" key="3">
    <source>
        <dbReference type="Google" id="ProtNLM"/>
    </source>
</evidence>
<comment type="caution">
    <text evidence="1">The sequence shown here is derived from an EMBL/GenBank/DDBJ whole genome shotgun (WGS) entry which is preliminary data.</text>
</comment>
<dbReference type="Gene3D" id="3.30.1310.10">
    <property type="entry name" value="Nucleoid-associated protein YbaB-like domain"/>
    <property type="match status" value="1"/>
</dbReference>
<dbReference type="EMBL" id="JYIY01000079">
    <property type="protein sequence ID" value="KJL35230.1"/>
    <property type="molecule type" value="Genomic_DNA"/>
</dbReference>
<evidence type="ECO:0000313" key="1">
    <source>
        <dbReference type="EMBL" id="KJL35230.1"/>
    </source>
</evidence>
<evidence type="ECO:0000313" key="2">
    <source>
        <dbReference type="Proteomes" id="UP000033451"/>
    </source>
</evidence>